<keyword evidence="1" id="KW-0812">Transmembrane</keyword>
<feature type="transmembrane region" description="Helical" evidence="1">
    <location>
        <begin position="86"/>
        <end position="108"/>
    </location>
</feature>
<keyword evidence="1" id="KW-0472">Membrane</keyword>
<dbReference type="EMBL" id="JAEUBF010000310">
    <property type="protein sequence ID" value="KAH3679441.1"/>
    <property type="molecule type" value="Genomic_DNA"/>
</dbReference>
<accession>A0A9P8THW8</accession>
<proteinExistence type="predicted"/>
<sequence length="217" mass="24385">MLVGFGAIGPIGFVLAQFAFIQYVNNLATLVIQSLFYPLALQYLFDSVLSRAGHDEVVVRGRLFRSIPVSSMTLVKRWLLDAPNNFVFYPLTALNLLLSVIIAPLPIIGPLLSVMVNAPNRGKSAHNRYFQLKGIDNRQINAFYYSRRYQYMGFGFVSGILASFPFISLFFSFTTTTGAALWAAQIENQFILQRTGVDIQISDNQKREAFIMGPPWL</sequence>
<dbReference type="GO" id="GO:0005628">
    <property type="term" value="C:prospore membrane"/>
    <property type="evidence" value="ECO:0007669"/>
    <property type="project" value="TreeGrafter"/>
</dbReference>
<reference evidence="2" key="1">
    <citation type="journal article" date="2021" name="Open Biol.">
        <title>Shared evolutionary footprints suggest mitochondrial oxidative damage underlies multiple complex I losses in fungi.</title>
        <authorList>
            <person name="Schikora-Tamarit M.A."/>
            <person name="Marcet-Houben M."/>
            <person name="Nosek J."/>
            <person name="Gabaldon T."/>
        </authorList>
    </citation>
    <scope>NUCLEOTIDE SEQUENCE</scope>
    <source>
        <strain evidence="2">CBS6341</strain>
    </source>
</reference>
<dbReference type="PANTHER" id="PTHR34292:SF2">
    <property type="entry name" value="OUTER SPORE WALL PROTEIN LDS1"/>
    <property type="match status" value="1"/>
</dbReference>
<dbReference type="OrthoDB" id="10012223at2759"/>
<dbReference type="AlphaFoldDB" id="A0A9P8THW8"/>
<name>A0A9P8THW8_9ASCO</name>
<feature type="transmembrane region" description="Helical" evidence="1">
    <location>
        <begin position="151"/>
        <end position="184"/>
    </location>
</feature>
<keyword evidence="3" id="KW-1185">Reference proteome</keyword>
<dbReference type="GO" id="GO:0005811">
    <property type="term" value="C:lipid droplet"/>
    <property type="evidence" value="ECO:0007669"/>
    <property type="project" value="TreeGrafter"/>
</dbReference>
<reference evidence="2" key="2">
    <citation type="submission" date="2021-01" db="EMBL/GenBank/DDBJ databases">
        <authorList>
            <person name="Schikora-Tamarit M.A."/>
        </authorList>
    </citation>
    <scope>NUCLEOTIDE SEQUENCE</scope>
    <source>
        <strain evidence="2">CBS6341</strain>
    </source>
</reference>
<evidence type="ECO:0000256" key="1">
    <source>
        <dbReference type="SAM" id="Phobius"/>
    </source>
</evidence>
<organism evidence="2 3">
    <name type="scientific">Wickerhamomyces mucosus</name>
    <dbReference type="NCBI Taxonomy" id="1378264"/>
    <lineage>
        <taxon>Eukaryota</taxon>
        <taxon>Fungi</taxon>
        <taxon>Dikarya</taxon>
        <taxon>Ascomycota</taxon>
        <taxon>Saccharomycotina</taxon>
        <taxon>Saccharomycetes</taxon>
        <taxon>Phaffomycetales</taxon>
        <taxon>Wickerhamomycetaceae</taxon>
        <taxon>Wickerhamomyces</taxon>
    </lineage>
</organism>
<gene>
    <name evidence="2" type="ORF">WICMUC_000986</name>
</gene>
<comment type="caution">
    <text evidence="2">The sequence shown here is derived from an EMBL/GenBank/DDBJ whole genome shotgun (WGS) entry which is preliminary data.</text>
</comment>
<dbReference type="Proteomes" id="UP000769528">
    <property type="component" value="Unassembled WGS sequence"/>
</dbReference>
<evidence type="ECO:0000313" key="2">
    <source>
        <dbReference type="EMBL" id="KAH3679441.1"/>
    </source>
</evidence>
<protein>
    <submittedName>
        <fullName evidence="2">Uncharacterized protein</fullName>
    </submittedName>
</protein>
<dbReference type="GO" id="GO:0005619">
    <property type="term" value="C:ascospore wall"/>
    <property type="evidence" value="ECO:0007669"/>
    <property type="project" value="TreeGrafter"/>
</dbReference>
<evidence type="ECO:0000313" key="3">
    <source>
        <dbReference type="Proteomes" id="UP000769528"/>
    </source>
</evidence>
<dbReference type="PANTHER" id="PTHR34292">
    <property type="entry name" value="OUTER SPORE WALL PROTEIN LDS1"/>
    <property type="match status" value="1"/>
</dbReference>
<dbReference type="InterPro" id="IPR052786">
    <property type="entry name" value="Spore_wall_assembly"/>
</dbReference>
<keyword evidence="1" id="KW-1133">Transmembrane helix</keyword>